<evidence type="ECO:0000313" key="2">
    <source>
        <dbReference type="EMBL" id="KDN62175.1"/>
    </source>
</evidence>
<feature type="region of interest" description="Disordered" evidence="1">
    <location>
        <begin position="402"/>
        <end position="432"/>
    </location>
</feature>
<protein>
    <submittedName>
        <fullName evidence="2">Uncharacterized protein</fullName>
    </submittedName>
</protein>
<dbReference type="eggNOG" id="ENOG502RPXA">
    <property type="taxonomic scope" value="Eukaryota"/>
</dbReference>
<accession>A0A066X869</accession>
<organism evidence="2 3">
    <name type="scientific">Colletotrichum sublineola</name>
    <name type="common">Sorghum anthracnose fungus</name>
    <dbReference type="NCBI Taxonomy" id="1173701"/>
    <lineage>
        <taxon>Eukaryota</taxon>
        <taxon>Fungi</taxon>
        <taxon>Dikarya</taxon>
        <taxon>Ascomycota</taxon>
        <taxon>Pezizomycotina</taxon>
        <taxon>Sordariomycetes</taxon>
        <taxon>Hypocreomycetidae</taxon>
        <taxon>Glomerellales</taxon>
        <taxon>Glomerellaceae</taxon>
        <taxon>Colletotrichum</taxon>
        <taxon>Colletotrichum graminicola species complex</taxon>
    </lineage>
</organism>
<reference evidence="3" key="1">
    <citation type="journal article" date="2014" name="Genome Announc.">
        <title>Draft genome sequence of Colletotrichum sublineola, a destructive pathogen of cultivated sorghum.</title>
        <authorList>
            <person name="Baroncelli R."/>
            <person name="Sanz-Martin J.M."/>
            <person name="Rech G.E."/>
            <person name="Sukno S.A."/>
            <person name="Thon M.R."/>
        </authorList>
    </citation>
    <scope>NUCLEOTIDE SEQUENCE [LARGE SCALE GENOMIC DNA]</scope>
    <source>
        <strain evidence="3">TX430BB</strain>
    </source>
</reference>
<feature type="compositionally biased region" description="Polar residues" evidence="1">
    <location>
        <begin position="402"/>
        <end position="426"/>
    </location>
</feature>
<feature type="compositionally biased region" description="Low complexity" evidence="1">
    <location>
        <begin position="19"/>
        <end position="36"/>
    </location>
</feature>
<proteinExistence type="predicted"/>
<name>A0A066X869_COLSU</name>
<evidence type="ECO:0000313" key="3">
    <source>
        <dbReference type="Proteomes" id="UP000027238"/>
    </source>
</evidence>
<comment type="caution">
    <text evidence="2">The sequence shown here is derived from an EMBL/GenBank/DDBJ whole genome shotgun (WGS) entry which is preliminary data.</text>
</comment>
<dbReference type="STRING" id="1173701.A0A066X869"/>
<dbReference type="HOGENOM" id="CLU_028682_0_0_1"/>
<dbReference type="Proteomes" id="UP000027238">
    <property type="component" value="Unassembled WGS sequence"/>
</dbReference>
<gene>
    <name evidence="2" type="ORF">CSUB01_00880</name>
</gene>
<dbReference type="OMA" id="HYEQTSH"/>
<dbReference type="AlphaFoldDB" id="A0A066X869"/>
<evidence type="ECO:0000256" key="1">
    <source>
        <dbReference type="SAM" id="MobiDB-lite"/>
    </source>
</evidence>
<keyword evidence="3" id="KW-1185">Reference proteome</keyword>
<feature type="region of interest" description="Disordered" evidence="1">
    <location>
        <begin position="1"/>
        <end position="62"/>
    </location>
</feature>
<dbReference type="OrthoDB" id="3903267at2759"/>
<dbReference type="EMBL" id="JMSE01001347">
    <property type="protein sequence ID" value="KDN62175.1"/>
    <property type="molecule type" value="Genomic_DNA"/>
</dbReference>
<feature type="compositionally biased region" description="Polar residues" evidence="1">
    <location>
        <begin position="37"/>
        <end position="54"/>
    </location>
</feature>
<sequence>MCDSSPSSCVDKANRWELSSTTSSPPSDSSTNPNNSLFSSPDSPAETDMSSPSLRPQDFEKSSVNGQSQFVVMPSFANHIIVGHQAYTPGQIRGMRDELQQARHTGEFPKTTALSEDAQTIVEDYQLLKRLRDVRGDLMQPPPQAYNILKVDIARRIKARDEAQQGSSNLQEMDHRVQNWMNSINKEARMLEITQAALQRKGINNPTQDDLDAIAEEFMQIAERTLLDVANPLRMNASRMEGNISRFDSQLNGLSSLDGAMTAQIHTLNSVMNNLNTSMNSSMTSQLGTLSSVMSNLDKSMASQLGTLNTMLIAQSNTFNGSANMLNTALNTVTADIHQLTSSLPALIASAVQAAVKEQLSSIPSQYNADSQHRVNFEQPPGYATATWSQQHRLAGREDLTASTHPVASATQVSEQQHYEQTSHMSTPPKESKLKKLLRCIIGKGRSARKECHKGANSA</sequence>